<evidence type="ECO:0000313" key="3">
    <source>
        <dbReference type="Proteomes" id="UP000054564"/>
    </source>
</evidence>
<keyword evidence="1" id="KW-0732">Signal</keyword>
<dbReference type="Proteomes" id="UP000054564">
    <property type="component" value="Unassembled WGS sequence"/>
</dbReference>
<protein>
    <recommendedName>
        <fullName evidence="4">Secreted protein</fullName>
    </recommendedName>
</protein>
<name>A0A0L0VLF3_9BASI</name>
<feature type="signal peptide" evidence="1">
    <location>
        <begin position="1"/>
        <end position="19"/>
    </location>
</feature>
<dbReference type="EMBL" id="AJIL01000040">
    <property type="protein sequence ID" value="KNF00099.1"/>
    <property type="molecule type" value="Genomic_DNA"/>
</dbReference>
<sequence>MNLFKWIFLFFGLPLGITSILLHKPGCSTKVTFFLHEDQQEKACIIPNCLNKCPVTIVSCKNCGGMEVPVNEEGLCLEHMMSFKSKRKAIDSFEEDKVQSQATMGRRLKIKKVQSCPGFEHIWSDQAQ</sequence>
<keyword evidence="3" id="KW-1185">Reference proteome</keyword>
<proteinExistence type="predicted"/>
<evidence type="ECO:0008006" key="4">
    <source>
        <dbReference type="Google" id="ProtNLM"/>
    </source>
</evidence>
<evidence type="ECO:0000256" key="1">
    <source>
        <dbReference type="SAM" id="SignalP"/>
    </source>
</evidence>
<dbReference type="AlphaFoldDB" id="A0A0L0VLF3"/>
<accession>A0A0L0VLF3</accession>
<reference evidence="3" key="1">
    <citation type="submission" date="2014-03" db="EMBL/GenBank/DDBJ databases">
        <title>The Genome Sequence of Puccinia striiformis f. sp. tritici PST-78.</title>
        <authorList>
            <consortium name="The Broad Institute Genome Sequencing Platform"/>
            <person name="Cuomo C."/>
            <person name="Hulbert S."/>
            <person name="Chen X."/>
            <person name="Walker B."/>
            <person name="Young S.K."/>
            <person name="Zeng Q."/>
            <person name="Gargeya S."/>
            <person name="Fitzgerald M."/>
            <person name="Haas B."/>
            <person name="Abouelleil A."/>
            <person name="Alvarado L."/>
            <person name="Arachchi H.M."/>
            <person name="Berlin A.M."/>
            <person name="Chapman S.B."/>
            <person name="Goldberg J."/>
            <person name="Griggs A."/>
            <person name="Gujja S."/>
            <person name="Hansen M."/>
            <person name="Howarth C."/>
            <person name="Imamovic A."/>
            <person name="Larimer J."/>
            <person name="McCowan C."/>
            <person name="Montmayeur A."/>
            <person name="Murphy C."/>
            <person name="Neiman D."/>
            <person name="Pearson M."/>
            <person name="Priest M."/>
            <person name="Roberts A."/>
            <person name="Saif S."/>
            <person name="Shea T."/>
            <person name="Sisk P."/>
            <person name="Sykes S."/>
            <person name="Wortman J."/>
            <person name="Nusbaum C."/>
            <person name="Birren B."/>
        </authorList>
    </citation>
    <scope>NUCLEOTIDE SEQUENCE [LARGE SCALE GENOMIC DNA]</scope>
    <source>
        <strain evidence="3">race PST-78</strain>
    </source>
</reference>
<comment type="caution">
    <text evidence="2">The sequence shown here is derived from an EMBL/GenBank/DDBJ whole genome shotgun (WGS) entry which is preliminary data.</text>
</comment>
<gene>
    <name evidence="2" type="ORF">PSTG_06720</name>
</gene>
<evidence type="ECO:0000313" key="2">
    <source>
        <dbReference type="EMBL" id="KNF00099.1"/>
    </source>
</evidence>
<organism evidence="2 3">
    <name type="scientific">Puccinia striiformis f. sp. tritici PST-78</name>
    <dbReference type="NCBI Taxonomy" id="1165861"/>
    <lineage>
        <taxon>Eukaryota</taxon>
        <taxon>Fungi</taxon>
        <taxon>Dikarya</taxon>
        <taxon>Basidiomycota</taxon>
        <taxon>Pucciniomycotina</taxon>
        <taxon>Pucciniomycetes</taxon>
        <taxon>Pucciniales</taxon>
        <taxon>Pucciniaceae</taxon>
        <taxon>Puccinia</taxon>
    </lineage>
</organism>
<feature type="chain" id="PRO_5005550332" description="Secreted protein" evidence="1">
    <location>
        <begin position="20"/>
        <end position="128"/>
    </location>
</feature>